<dbReference type="RefSeq" id="XP_048137857.1">
    <property type="nucleotide sequence ID" value="XM_048281900.1"/>
</dbReference>
<dbReference type="InterPro" id="IPR006502">
    <property type="entry name" value="PDDEXK-like"/>
</dbReference>
<dbReference type="NCBIfam" id="TIGR01615">
    <property type="entry name" value="A_thal_3542"/>
    <property type="match status" value="1"/>
</dbReference>
<protein>
    <submittedName>
        <fullName evidence="2 3">Uncharacterized protein LOC115754510</fullName>
    </submittedName>
</protein>
<name>A0ABM3HMN7_9MYRT</name>
<sequence>MVVSFQSGRTSMAETPATCRDVHGQVEFPGEPETSLDVFFGYLDEGVASLESSCHSDEGFEDLANDEEDGGLSNAEESRAFWESQEHLVQATLCRTSSIESKIRQATKECLMELNWNDSQCDCVNSATVGCRSCLRRDICDRLRHNGFNCAICKSKWRSSPDIPSGEHTYLEVVDESSPKKGAVRVIIELNFRAEFEMARACEGYNRLIGRLPEVFVGKAERLRPLIKALCAATKRCTKEKRIHMGPWRKHKYMQAKWLGACERSAPGPLPAGVSVRPPKPRASMLTFDMLEKLPKVQCTAVEVV</sequence>
<dbReference type="RefSeq" id="XP_048137856.1">
    <property type="nucleotide sequence ID" value="XM_048281899.1"/>
</dbReference>
<dbReference type="PANTHER" id="PTHR31579:SF2">
    <property type="entry name" value="DUF506 FAMILY PROTEIN"/>
    <property type="match status" value="1"/>
</dbReference>
<dbReference type="Pfam" id="PF04720">
    <property type="entry name" value="PDDEXK_6"/>
    <property type="match status" value="1"/>
</dbReference>
<dbReference type="Proteomes" id="UP000827889">
    <property type="component" value="Chromosome 7"/>
</dbReference>
<dbReference type="PANTHER" id="PTHR31579">
    <property type="entry name" value="OS03G0796600 PROTEIN"/>
    <property type="match status" value="1"/>
</dbReference>
<gene>
    <name evidence="2 3" type="primary">LOC115754510</name>
</gene>
<proteinExistence type="predicted"/>
<keyword evidence="1" id="KW-1185">Reference proteome</keyword>
<evidence type="ECO:0000313" key="1">
    <source>
        <dbReference type="Proteomes" id="UP000827889"/>
    </source>
</evidence>
<accession>A0ABM3HMN7</accession>
<organism evidence="1 2">
    <name type="scientific">Rhodamnia argentea</name>
    <dbReference type="NCBI Taxonomy" id="178133"/>
    <lineage>
        <taxon>Eukaryota</taxon>
        <taxon>Viridiplantae</taxon>
        <taxon>Streptophyta</taxon>
        <taxon>Embryophyta</taxon>
        <taxon>Tracheophyta</taxon>
        <taxon>Spermatophyta</taxon>
        <taxon>Magnoliopsida</taxon>
        <taxon>eudicotyledons</taxon>
        <taxon>Gunneridae</taxon>
        <taxon>Pentapetalae</taxon>
        <taxon>rosids</taxon>
        <taxon>malvids</taxon>
        <taxon>Myrtales</taxon>
        <taxon>Myrtaceae</taxon>
        <taxon>Myrtoideae</taxon>
        <taxon>Myrteae</taxon>
        <taxon>Australasian group</taxon>
        <taxon>Rhodamnia</taxon>
    </lineage>
</organism>
<evidence type="ECO:0000313" key="3">
    <source>
        <dbReference type="RefSeq" id="XP_048137857.1"/>
    </source>
</evidence>
<evidence type="ECO:0000313" key="2">
    <source>
        <dbReference type="RefSeq" id="XP_048137856.1"/>
    </source>
</evidence>
<reference evidence="2 3" key="1">
    <citation type="submission" date="2025-05" db="UniProtKB">
        <authorList>
            <consortium name="RefSeq"/>
        </authorList>
    </citation>
    <scope>IDENTIFICATION</scope>
    <source>
        <tissue evidence="2 3">Leaf</tissue>
    </source>
</reference>
<dbReference type="GeneID" id="115754510"/>